<evidence type="ECO:0000256" key="1">
    <source>
        <dbReference type="PROSITE-ProRule" id="PRU01005"/>
    </source>
</evidence>
<sequence>MGPLTAIIFLAALIHQSAGQPEKMDFSFSALSETQNRQQIVDQHNEIRRSVIPTASNMLKMTWNEKAAANAQKWANKCQMKISPRKERIVNGVPCGENILQSTYPSTWAETIKVWHSQKYNFKYGVGSIKKTDKIQSYTQLISYNSYQVGCATAYCPNSQFPFMRVCHYCPSGNNPMQITKPYKKGPKCGDCPGHCDHGLCTNPCKYQDLFTNCAHLRIYLNCNLSVMSKNCRATCKCATEIK</sequence>
<dbReference type="GeneID" id="106482090"/>
<dbReference type="SUPFAM" id="SSF55797">
    <property type="entry name" value="PR-1-like"/>
    <property type="match status" value="1"/>
</dbReference>
<name>A0ABM4EDD6_9AVES</name>
<evidence type="ECO:0000259" key="3">
    <source>
        <dbReference type="PROSITE" id="PS51670"/>
    </source>
</evidence>
<dbReference type="PRINTS" id="PR00837">
    <property type="entry name" value="V5TPXLIKE"/>
</dbReference>
<gene>
    <name evidence="5" type="primary">LOC106482090</name>
</gene>
<feature type="disulfide bond" evidence="1">
    <location>
        <begin position="214"/>
        <end position="232"/>
    </location>
</feature>
<dbReference type="Gene3D" id="3.40.33.10">
    <property type="entry name" value="CAP"/>
    <property type="match status" value="1"/>
</dbReference>
<keyword evidence="1" id="KW-1015">Disulfide bond</keyword>
<feature type="domain" description="ShKT" evidence="3">
    <location>
        <begin position="205"/>
        <end position="238"/>
    </location>
</feature>
<dbReference type="Pfam" id="PF00188">
    <property type="entry name" value="CAP"/>
    <property type="match status" value="1"/>
</dbReference>
<dbReference type="PROSITE" id="PS51670">
    <property type="entry name" value="SHKT"/>
    <property type="match status" value="1"/>
</dbReference>
<dbReference type="InterPro" id="IPR001283">
    <property type="entry name" value="CRISP-related"/>
</dbReference>
<keyword evidence="2" id="KW-0732">Signal</keyword>
<evidence type="ECO:0000256" key="2">
    <source>
        <dbReference type="SAM" id="SignalP"/>
    </source>
</evidence>
<evidence type="ECO:0000313" key="5">
    <source>
        <dbReference type="RefSeq" id="XP_067150719.1"/>
    </source>
</evidence>
<dbReference type="InterPro" id="IPR035940">
    <property type="entry name" value="CAP_sf"/>
</dbReference>
<accession>A0ABM4EDD6</accession>
<dbReference type="Proteomes" id="UP001652627">
    <property type="component" value="Chromosome 3"/>
</dbReference>
<keyword evidence="4" id="KW-1185">Reference proteome</keyword>
<dbReference type="RefSeq" id="XP_067150719.1">
    <property type="nucleotide sequence ID" value="XM_067294618.1"/>
</dbReference>
<dbReference type="InterPro" id="IPR042076">
    <property type="entry name" value="Crisp-like_dom"/>
</dbReference>
<dbReference type="Pfam" id="PF08562">
    <property type="entry name" value="Crisp"/>
    <property type="match status" value="1"/>
</dbReference>
<dbReference type="PANTHER" id="PTHR10334">
    <property type="entry name" value="CYSTEINE-RICH SECRETORY PROTEIN-RELATED"/>
    <property type="match status" value="1"/>
</dbReference>
<dbReference type="SMART" id="SM00198">
    <property type="entry name" value="SCP"/>
    <property type="match status" value="1"/>
</dbReference>
<feature type="chain" id="PRO_5047079798" evidence="2">
    <location>
        <begin position="20"/>
        <end position="243"/>
    </location>
</feature>
<proteinExistence type="predicted"/>
<dbReference type="SUPFAM" id="SSF57546">
    <property type="entry name" value="Crisp domain-like"/>
    <property type="match status" value="1"/>
</dbReference>
<dbReference type="InterPro" id="IPR003582">
    <property type="entry name" value="ShKT_dom"/>
</dbReference>
<dbReference type="Gene3D" id="1.10.10.740">
    <property type="entry name" value="Crisp domain"/>
    <property type="match status" value="1"/>
</dbReference>
<dbReference type="InterPro" id="IPR014044">
    <property type="entry name" value="CAP_dom"/>
</dbReference>
<reference evidence="5" key="1">
    <citation type="submission" date="2025-08" db="UniProtKB">
        <authorList>
            <consortium name="RefSeq"/>
        </authorList>
    </citation>
    <scope>IDENTIFICATION</scope>
    <source>
        <tissue evidence="5">Blood</tissue>
    </source>
</reference>
<evidence type="ECO:0000313" key="4">
    <source>
        <dbReference type="Proteomes" id="UP001652627"/>
    </source>
</evidence>
<dbReference type="InterPro" id="IPR013871">
    <property type="entry name" value="Cysteine_rich_secretory"/>
</dbReference>
<comment type="caution">
    <text evidence="1">Lacks conserved residue(s) required for the propagation of feature annotation.</text>
</comment>
<protein>
    <submittedName>
        <fullName evidence="5">Cysteine-rich venom protein-like</fullName>
    </submittedName>
</protein>
<feature type="signal peptide" evidence="2">
    <location>
        <begin position="1"/>
        <end position="19"/>
    </location>
</feature>
<organism evidence="4 5">
    <name type="scientific">Apteryx mantelli</name>
    <name type="common">North Island brown kiwi</name>
    <dbReference type="NCBI Taxonomy" id="2696672"/>
    <lineage>
        <taxon>Eukaryota</taxon>
        <taxon>Metazoa</taxon>
        <taxon>Chordata</taxon>
        <taxon>Craniata</taxon>
        <taxon>Vertebrata</taxon>
        <taxon>Euteleostomi</taxon>
        <taxon>Archelosauria</taxon>
        <taxon>Archosauria</taxon>
        <taxon>Dinosauria</taxon>
        <taxon>Saurischia</taxon>
        <taxon>Theropoda</taxon>
        <taxon>Coelurosauria</taxon>
        <taxon>Aves</taxon>
        <taxon>Palaeognathae</taxon>
        <taxon>Apterygiformes</taxon>
        <taxon>Apterygidae</taxon>
        <taxon>Apteryx</taxon>
    </lineage>
</organism>
<feature type="disulfide bond" evidence="1">
    <location>
        <begin position="223"/>
        <end position="236"/>
    </location>
</feature>